<evidence type="ECO:0000256" key="3">
    <source>
        <dbReference type="SAM" id="Phobius"/>
    </source>
</evidence>
<dbReference type="InterPro" id="IPR036875">
    <property type="entry name" value="Znf_CCHC_sf"/>
</dbReference>
<feature type="compositionally biased region" description="Basic and acidic residues" evidence="2">
    <location>
        <begin position="428"/>
        <end position="438"/>
    </location>
</feature>
<organism evidence="5 6">
    <name type="scientific">Lolium multiflorum</name>
    <name type="common">Italian ryegrass</name>
    <name type="synonym">Lolium perenne subsp. multiflorum</name>
    <dbReference type="NCBI Taxonomy" id="4521"/>
    <lineage>
        <taxon>Eukaryota</taxon>
        <taxon>Viridiplantae</taxon>
        <taxon>Streptophyta</taxon>
        <taxon>Embryophyta</taxon>
        <taxon>Tracheophyta</taxon>
        <taxon>Spermatophyta</taxon>
        <taxon>Magnoliopsida</taxon>
        <taxon>Liliopsida</taxon>
        <taxon>Poales</taxon>
        <taxon>Poaceae</taxon>
        <taxon>BOP clade</taxon>
        <taxon>Pooideae</taxon>
        <taxon>Poodae</taxon>
        <taxon>Poeae</taxon>
        <taxon>Poeae Chloroplast Group 2 (Poeae type)</taxon>
        <taxon>Loliodinae</taxon>
        <taxon>Loliinae</taxon>
        <taxon>Lolium</taxon>
    </lineage>
</organism>
<proteinExistence type="predicted"/>
<dbReference type="Pfam" id="PF02545">
    <property type="entry name" value="Maf"/>
    <property type="match status" value="1"/>
</dbReference>
<feature type="domain" description="CCHC-type" evidence="4">
    <location>
        <begin position="473"/>
        <end position="489"/>
    </location>
</feature>
<feature type="region of interest" description="Disordered" evidence="2">
    <location>
        <begin position="497"/>
        <end position="526"/>
    </location>
</feature>
<evidence type="ECO:0000256" key="2">
    <source>
        <dbReference type="SAM" id="MobiDB-lite"/>
    </source>
</evidence>
<keyword evidence="1" id="KW-0378">Hydrolase</keyword>
<name>A0AAD8W887_LOLMU</name>
<reference evidence="5" key="1">
    <citation type="submission" date="2023-07" db="EMBL/GenBank/DDBJ databases">
        <title>A chromosome-level genome assembly of Lolium multiflorum.</title>
        <authorList>
            <person name="Chen Y."/>
            <person name="Copetti D."/>
            <person name="Kolliker R."/>
            <person name="Studer B."/>
        </authorList>
    </citation>
    <scope>NUCLEOTIDE SEQUENCE</scope>
    <source>
        <strain evidence="5">02402/16</strain>
        <tissue evidence="5">Leaf</tissue>
    </source>
</reference>
<dbReference type="InterPro" id="IPR029001">
    <property type="entry name" value="ITPase-like_fam"/>
</dbReference>
<feature type="domain" description="CCHC-type" evidence="4">
    <location>
        <begin position="454"/>
        <end position="470"/>
    </location>
</feature>
<dbReference type="Gene3D" id="3.90.950.10">
    <property type="match status" value="1"/>
</dbReference>
<keyword evidence="3" id="KW-0812">Transmembrane</keyword>
<dbReference type="PANTHER" id="PTHR43213:SF3">
    <property type="entry name" value="MAF-LIKE PROTEIN, EXPRESSED"/>
    <property type="match status" value="1"/>
</dbReference>
<dbReference type="Gene3D" id="4.10.60.10">
    <property type="entry name" value="Zinc finger, CCHC-type"/>
    <property type="match status" value="1"/>
</dbReference>
<dbReference type="PANTHER" id="PTHR43213">
    <property type="entry name" value="BIFUNCTIONAL DTTP/UTP PYROPHOSPHATASE/METHYLTRANSFERASE PROTEIN-RELATED"/>
    <property type="match status" value="1"/>
</dbReference>
<keyword evidence="3" id="KW-1133">Transmembrane helix</keyword>
<dbReference type="InterPro" id="IPR003697">
    <property type="entry name" value="Maf-like"/>
</dbReference>
<feature type="region of interest" description="Disordered" evidence="2">
    <location>
        <begin position="416"/>
        <end position="438"/>
    </location>
</feature>
<protein>
    <recommendedName>
        <fullName evidence="4">CCHC-type domain-containing protein</fullName>
    </recommendedName>
</protein>
<accession>A0AAD8W887</accession>
<dbReference type="AlphaFoldDB" id="A0AAD8W887"/>
<dbReference type="InterPro" id="IPR001878">
    <property type="entry name" value="Znf_CCHC"/>
</dbReference>
<comment type="caution">
    <text evidence="5">The sequence shown here is derived from an EMBL/GenBank/DDBJ whole genome shotgun (WGS) entry which is preliminary data.</text>
</comment>
<evidence type="ECO:0000313" key="5">
    <source>
        <dbReference type="EMBL" id="KAK1644447.1"/>
    </source>
</evidence>
<dbReference type="GO" id="GO:0008270">
    <property type="term" value="F:zinc ion binding"/>
    <property type="evidence" value="ECO:0007669"/>
    <property type="project" value="InterPro"/>
</dbReference>
<dbReference type="Proteomes" id="UP001231189">
    <property type="component" value="Unassembled WGS sequence"/>
</dbReference>
<dbReference type="SMART" id="SM00343">
    <property type="entry name" value="ZnF_C2HC"/>
    <property type="match status" value="2"/>
</dbReference>
<dbReference type="GO" id="GO:0003676">
    <property type="term" value="F:nucleic acid binding"/>
    <property type="evidence" value="ECO:0007669"/>
    <property type="project" value="InterPro"/>
</dbReference>
<evidence type="ECO:0000313" key="6">
    <source>
        <dbReference type="Proteomes" id="UP001231189"/>
    </source>
</evidence>
<feature type="transmembrane region" description="Helical" evidence="3">
    <location>
        <begin position="95"/>
        <end position="116"/>
    </location>
</feature>
<keyword evidence="3" id="KW-0472">Membrane</keyword>
<gene>
    <name evidence="5" type="ORF">QYE76_062252</name>
</gene>
<evidence type="ECO:0000256" key="1">
    <source>
        <dbReference type="ARBA" id="ARBA00022801"/>
    </source>
</evidence>
<dbReference type="GO" id="GO:0047429">
    <property type="term" value="F:nucleoside triphosphate diphosphatase activity"/>
    <property type="evidence" value="ECO:0007669"/>
    <property type="project" value="InterPro"/>
</dbReference>
<evidence type="ECO:0000259" key="4">
    <source>
        <dbReference type="SMART" id="SM00343"/>
    </source>
</evidence>
<keyword evidence="6" id="KW-1185">Reference proteome</keyword>
<dbReference type="EMBL" id="JAUUTY010000004">
    <property type="protein sequence ID" value="KAK1644447.1"/>
    <property type="molecule type" value="Genomic_DNA"/>
</dbReference>
<dbReference type="SUPFAM" id="SSF52972">
    <property type="entry name" value="ITPase-like"/>
    <property type="match status" value="1"/>
</dbReference>
<sequence>MPRRRVAVLASWHTSTTGLQVPDLPPTVGLRSGTIRLHWHSSPRCFLSGDGVLRSLFIKRSTSPSSAVCGVGELLVPRPDSCRWRIRWLKMKEMVISRCFASSVVVVGVGSTYPVIGNFPAVMGLAPIQGELGAAAAARHRQLLDLSKSSVGRRALQEKRIRHGFHLQQLLVIQGTYISYQSTTSGAAASAEAAALASASRMADPAIGGHLARARRPVKPVASAAPTPCPSSVAAAMAGGALPLHAALAPGAAGLPPLVPVQEMLKPGVPSLPPSPAADSRSLHLGGVVASGLWASLADEDADSDEEELAPMTPLATSSSLLSSDPAVLVEGLGSLSLSPLPVASDGPVEVSCADAMMPAPSLLWVASLGSDDDDDDEVLAPQTPLAGSVHVVQAAVEHCSGLCASVDALGDDDNWVQVGRGGRPGRSSREPSSELRKEGLDRSLAFKRWARGRCFRCLERDHQVSSCRAPFKCIRCRRPGHRERFCRARYPAARSCSPDARACSSDAHAPCQRRRSPPAQPRRPSASRSWVEVVCQSSLPAASPPRASPRRCEEFSGNVCFDSHLQCQFASLRLELAQLVANRVEEASRPLREEVASLKLLLASVGVPLEPTEVCSSGGKDLAIVLTSLPLSSAEQKSSMVEITPELHESCVDSSVVPELLKLGGGEVVPPSVVEVRDVVPFGDEAAKSGLLAPGGVVAREVQTGSVDEGFECCFGEFSPRALHASSSVLTTVVATDVVAPVVENLPELQDHCGKSSVVLPVELGLLEPLAVDIVPPPSPSESCELPSSVDSGGPSIRLPLFDREAMLARIDQAVFVKKLGGLLACLEAASPGSGEAIACLIADEASTGKIKKCADIDEKAIRREKPEELVKALAEAKANAVKLNLPHGCGQDQPTLLITSDQVMVSRGVIRERPRSTEEAREFIKAYSGDRAFAVNYVLVTNLSTGGRKGGWDIPEVA</sequence>
<dbReference type="SUPFAM" id="SSF57756">
    <property type="entry name" value="Retrovirus zinc finger-like domains"/>
    <property type="match status" value="1"/>
</dbReference>